<evidence type="ECO:0000313" key="2">
    <source>
        <dbReference type="Proteomes" id="UP001556617"/>
    </source>
</evidence>
<name>A0ABV3S613_9LACO</name>
<organism evidence="1 2">
    <name type="scientific">Leuconostoc aquikimchii</name>
    <dbReference type="NCBI Taxonomy" id="3236804"/>
    <lineage>
        <taxon>Bacteria</taxon>
        <taxon>Bacillati</taxon>
        <taxon>Bacillota</taxon>
        <taxon>Bacilli</taxon>
        <taxon>Lactobacillales</taxon>
        <taxon>Lactobacillaceae</taxon>
        <taxon>Leuconostoc</taxon>
    </lineage>
</organism>
<comment type="caution">
    <text evidence="1">The sequence shown here is derived from an EMBL/GenBank/DDBJ whole genome shotgun (WGS) entry which is preliminary data.</text>
</comment>
<dbReference type="RefSeq" id="WP_367975282.1">
    <property type="nucleotide sequence ID" value="NZ_JBFPEQ010000001.1"/>
</dbReference>
<gene>
    <name evidence="1" type="ORF">AB3K24_09240</name>
</gene>
<reference evidence="1 2" key="1">
    <citation type="submission" date="2024-07" db="EMBL/GenBank/DDBJ databases">
        <authorList>
            <person name="Yun M."/>
        </authorList>
    </citation>
    <scope>NUCLEOTIDE SEQUENCE [LARGE SCALE GENOMIC DNA]</scope>
    <source>
        <strain evidence="1 2">MS01</strain>
    </source>
</reference>
<sequence>MQSNIMNDGFKYLTEIELDEVTGVKNTWQGNVIGSVGLVRAVIDVHFGETV</sequence>
<dbReference type="Proteomes" id="UP001556617">
    <property type="component" value="Unassembled WGS sequence"/>
</dbReference>
<evidence type="ECO:0008006" key="3">
    <source>
        <dbReference type="Google" id="ProtNLM"/>
    </source>
</evidence>
<keyword evidence="2" id="KW-1185">Reference proteome</keyword>
<evidence type="ECO:0000313" key="1">
    <source>
        <dbReference type="EMBL" id="MEX0381510.1"/>
    </source>
</evidence>
<proteinExistence type="predicted"/>
<dbReference type="EMBL" id="JBFPER010000001">
    <property type="protein sequence ID" value="MEX0381510.1"/>
    <property type="molecule type" value="Genomic_DNA"/>
</dbReference>
<protein>
    <recommendedName>
        <fullName evidence="3">Bacteriocin</fullName>
    </recommendedName>
</protein>
<accession>A0ABV3S613</accession>